<dbReference type="Gene3D" id="3.90.79.10">
    <property type="entry name" value="Nucleoside Triphosphate Pyrophosphohydrolase"/>
    <property type="match status" value="1"/>
</dbReference>
<dbReference type="InterPro" id="IPR015797">
    <property type="entry name" value="NUDIX_hydrolase-like_dom_sf"/>
</dbReference>
<evidence type="ECO:0000259" key="2">
    <source>
        <dbReference type="PROSITE" id="PS51462"/>
    </source>
</evidence>
<keyword evidence="4" id="KW-1185">Reference proteome</keyword>
<dbReference type="CDD" id="cd04662">
    <property type="entry name" value="NUDIX_Hydrolase"/>
    <property type="match status" value="1"/>
</dbReference>
<dbReference type="EMBL" id="BAAAHC010000008">
    <property type="protein sequence ID" value="GAA0518049.1"/>
    <property type="molecule type" value="Genomic_DNA"/>
</dbReference>
<comment type="caution">
    <text evidence="3">The sequence shown here is derived from an EMBL/GenBank/DDBJ whole genome shotgun (WGS) entry which is preliminary data.</text>
</comment>
<dbReference type="InterPro" id="IPR020084">
    <property type="entry name" value="NUDIX_hydrolase_CS"/>
</dbReference>
<dbReference type="SUPFAM" id="SSF55811">
    <property type="entry name" value="Nudix"/>
    <property type="match status" value="1"/>
</dbReference>
<evidence type="ECO:0000313" key="4">
    <source>
        <dbReference type="Proteomes" id="UP001500220"/>
    </source>
</evidence>
<organism evidence="3 4">
    <name type="scientific">Saccharopolyspora thermophila</name>
    <dbReference type="NCBI Taxonomy" id="89367"/>
    <lineage>
        <taxon>Bacteria</taxon>
        <taxon>Bacillati</taxon>
        <taxon>Actinomycetota</taxon>
        <taxon>Actinomycetes</taxon>
        <taxon>Pseudonocardiales</taxon>
        <taxon>Pseudonocardiaceae</taxon>
        <taxon>Saccharopolyspora</taxon>
    </lineage>
</organism>
<evidence type="ECO:0000313" key="3">
    <source>
        <dbReference type="EMBL" id="GAA0518049.1"/>
    </source>
</evidence>
<dbReference type="Proteomes" id="UP001500220">
    <property type="component" value="Unassembled WGS sequence"/>
</dbReference>
<sequence length="194" mass="21669">MNWSRSTCSTTRSTLPSIGAIREIRQSGGVRDTGGVSKRSAGILLFRVSDTTPLVLVVHPGGPFWKNKDAGAWSVPKGEYELDEDARAAAMREFAEETGMSLAEHELMPLGEVRQRNGKLVTAWAVEGDFDERSLRSNEFELEWPPRSGRRQSFPEVDRALWCDAETAREKLNPAQTAFVDRLLELLRAQGRIP</sequence>
<accession>A0ABN1CFM6</accession>
<gene>
    <name evidence="3" type="ORF">GCM10009545_20150</name>
</gene>
<dbReference type="InterPro" id="IPR051325">
    <property type="entry name" value="Nudix_hydrolase_domain"/>
</dbReference>
<dbReference type="Pfam" id="PF00293">
    <property type="entry name" value="NUDIX"/>
    <property type="match status" value="1"/>
</dbReference>
<feature type="domain" description="Nudix hydrolase" evidence="2">
    <location>
        <begin position="36"/>
        <end position="185"/>
    </location>
</feature>
<dbReference type="PANTHER" id="PTHR21340:SF7">
    <property type="entry name" value="NUDIX HYDROLASE DOMAIN-CONTAINING PROTEIN"/>
    <property type="match status" value="1"/>
</dbReference>
<dbReference type="PANTHER" id="PTHR21340">
    <property type="entry name" value="DIADENOSINE 5,5-P1,P4-TETRAPHOSPHATE PYROPHOSPHOHYDROLASE MUTT"/>
    <property type="match status" value="1"/>
</dbReference>
<dbReference type="PROSITE" id="PS51462">
    <property type="entry name" value="NUDIX"/>
    <property type="match status" value="1"/>
</dbReference>
<protein>
    <submittedName>
        <fullName evidence="3">NUDIX domain-containing protein</fullName>
    </submittedName>
</protein>
<evidence type="ECO:0000256" key="1">
    <source>
        <dbReference type="ARBA" id="ARBA00022801"/>
    </source>
</evidence>
<keyword evidence="1" id="KW-0378">Hydrolase</keyword>
<name>A0ABN1CFM6_9PSEU</name>
<dbReference type="InterPro" id="IPR000086">
    <property type="entry name" value="NUDIX_hydrolase_dom"/>
</dbReference>
<proteinExistence type="predicted"/>
<reference evidence="3 4" key="1">
    <citation type="journal article" date="2019" name="Int. J. Syst. Evol. Microbiol.">
        <title>The Global Catalogue of Microorganisms (GCM) 10K type strain sequencing project: providing services to taxonomists for standard genome sequencing and annotation.</title>
        <authorList>
            <consortium name="The Broad Institute Genomics Platform"/>
            <consortium name="The Broad Institute Genome Sequencing Center for Infectious Disease"/>
            <person name="Wu L."/>
            <person name="Ma J."/>
        </authorList>
    </citation>
    <scope>NUCLEOTIDE SEQUENCE [LARGE SCALE GENOMIC DNA]</scope>
    <source>
        <strain evidence="3 4">JCM 10664</strain>
    </source>
</reference>
<dbReference type="PROSITE" id="PS00893">
    <property type="entry name" value="NUDIX_BOX"/>
    <property type="match status" value="1"/>
</dbReference>